<dbReference type="Pfam" id="PF00126">
    <property type="entry name" value="HTH_1"/>
    <property type="match status" value="1"/>
</dbReference>
<name>D2YJQ3_VIBMI</name>
<dbReference type="GO" id="GO:0003700">
    <property type="term" value="F:DNA-binding transcription factor activity"/>
    <property type="evidence" value="ECO:0007669"/>
    <property type="project" value="InterPro"/>
</dbReference>
<dbReference type="InterPro" id="IPR037402">
    <property type="entry name" value="YidZ_PBP2"/>
</dbReference>
<evidence type="ECO:0000313" key="7">
    <source>
        <dbReference type="Proteomes" id="UP000004827"/>
    </source>
</evidence>
<dbReference type="InterPro" id="IPR000847">
    <property type="entry name" value="LysR_HTH_N"/>
</dbReference>
<dbReference type="Gene3D" id="1.10.10.10">
    <property type="entry name" value="Winged helix-like DNA-binding domain superfamily/Winged helix DNA-binding domain"/>
    <property type="match status" value="1"/>
</dbReference>
<keyword evidence="2" id="KW-0805">Transcription regulation</keyword>
<evidence type="ECO:0000313" key="6">
    <source>
        <dbReference type="EMBL" id="EEW05021.1"/>
    </source>
</evidence>
<dbReference type="Gene3D" id="3.40.190.10">
    <property type="entry name" value="Periplasmic binding protein-like II"/>
    <property type="match status" value="2"/>
</dbReference>
<dbReference type="InterPro" id="IPR005119">
    <property type="entry name" value="LysR_subst-bd"/>
</dbReference>
<reference evidence="6 7" key="1">
    <citation type="journal article" date="2009" name="BMC Evol. Biol.">
        <title>Genomic taxonomy of Vibrios.</title>
        <authorList>
            <person name="Thompson C.C."/>
            <person name="Vicente A.C."/>
            <person name="Souza R.C."/>
            <person name="Vasconcelos A.T."/>
            <person name="Vesth T."/>
            <person name="Alves N.Jr."/>
            <person name="Ussery D.W."/>
            <person name="Iida T."/>
            <person name="Thompson F.L."/>
        </authorList>
    </citation>
    <scope>NUCLEOTIDE SEQUENCE [LARGE SCALE GENOMIC DNA]</scope>
    <source>
        <strain evidence="6 7">VM603</strain>
    </source>
</reference>
<dbReference type="AlphaFoldDB" id="D2YJQ3"/>
<gene>
    <name evidence="6" type="ORF">VMB_37500</name>
</gene>
<keyword evidence="4" id="KW-0804">Transcription</keyword>
<protein>
    <submittedName>
        <fullName evidence="6">Transcriptional regulator, LysR family</fullName>
    </submittedName>
</protein>
<feature type="domain" description="HTH lysR-type" evidence="5">
    <location>
        <begin position="41"/>
        <end position="98"/>
    </location>
</feature>
<dbReference type="InterPro" id="IPR036390">
    <property type="entry name" value="WH_DNA-bd_sf"/>
</dbReference>
<evidence type="ECO:0000256" key="1">
    <source>
        <dbReference type="ARBA" id="ARBA00009437"/>
    </source>
</evidence>
<dbReference type="CDD" id="cd08417">
    <property type="entry name" value="PBP2_Nitroaromatics_like"/>
    <property type="match status" value="1"/>
</dbReference>
<organism evidence="6 7">
    <name type="scientific">Vibrio mimicus VM603</name>
    <dbReference type="NCBI Taxonomy" id="671074"/>
    <lineage>
        <taxon>Bacteria</taxon>
        <taxon>Pseudomonadati</taxon>
        <taxon>Pseudomonadota</taxon>
        <taxon>Gammaproteobacteria</taxon>
        <taxon>Vibrionales</taxon>
        <taxon>Vibrionaceae</taxon>
        <taxon>Vibrio</taxon>
    </lineage>
</organism>
<comment type="caution">
    <text evidence="6">The sequence shown here is derived from an EMBL/GenBank/DDBJ whole genome shotgun (WGS) entry which is preliminary data.</text>
</comment>
<dbReference type="PANTHER" id="PTHR30118:SF12">
    <property type="entry name" value="TRANSCRIPTIONAL REGULATOR LYSR FAMILY"/>
    <property type="match status" value="1"/>
</dbReference>
<dbReference type="FunFam" id="1.10.10.10:FF:000926">
    <property type="entry name" value="Transcriptional regulator, LysR family"/>
    <property type="match status" value="1"/>
</dbReference>
<evidence type="ECO:0000259" key="5">
    <source>
        <dbReference type="PROSITE" id="PS50931"/>
    </source>
</evidence>
<dbReference type="Pfam" id="PF03466">
    <property type="entry name" value="LysR_substrate"/>
    <property type="match status" value="1"/>
</dbReference>
<accession>D2YJQ3</accession>
<evidence type="ECO:0000256" key="2">
    <source>
        <dbReference type="ARBA" id="ARBA00023015"/>
    </source>
</evidence>
<keyword evidence="3" id="KW-0238">DNA-binding</keyword>
<dbReference type="PANTHER" id="PTHR30118">
    <property type="entry name" value="HTH-TYPE TRANSCRIPTIONAL REGULATOR LEUO-RELATED"/>
    <property type="match status" value="1"/>
</dbReference>
<dbReference type="PROSITE" id="PS50931">
    <property type="entry name" value="HTH_LYSR"/>
    <property type="match status" value="1"/>
</dbReference>
<evidence type="ECO:0000256" key="3">
    <source>
        <dbReference type="ARBA" id="ARBA00023125"/>
    </source>
</evidence>
<dbReference type="InterPro" id="IPR050389">
    <property type="entry name" value="LysR-type_TF"/>
</dbReference>
<dbReference type="SUPFAM" id="SSF46785">
    <property type="entry name" value="Winged helix' DNA-binding domain"/>
    <property type="match status" value="1"/>
</dbReference>
<dbReference type="SUPFAM" id="SSF53850">
    <property type="entry name" value="Periplasmic binding protein-like II"/>
    <property type="match status" value="1"/>
</dbReference>
<dbReference type="GO" id="GO:0003677">
    <property type="term" value="F:DNA binding"/>
    <property type="evidence" value="ECO:0007669"/>
    <property type="project" value="UniProtKB-KW"/>
</dbReference>
<evidence type="ECO:0000256" key="4">
    <source>
        <dbReference type="ARBA" id="ARBA00023163"/>
    </source>
</evidence>
<dbReference type="InterPro" id="IPR036388">
    <property type="entry name" value="WH-like_DNA-bd_sf"/>
</dbReference>
<dbReference type="EMBL" id="ACYU01000193">
    <property type="protein sequence ID" value="EEW05021.1"/>
    <property type="molecule type" value="Genomic_DNA"/>
</dbReference>
<sequence length="337" mass="38616">MGNFHCKINVINGLLFVPQCYSWPSYSWHRHFMDYIHLSRFSLKHLTALHVMLNTRSVTQTAARLCVSPSSISKILAQLRELLNDDLFYRDGNQLIPTPYVQQMGPTVHHILSSMNGLLHCTDFNPQEYQGHYRLAMRESTLELFAPKITSILTHCSPELTMTIHSKEHYGFDALQSGLIDFILLPHDISQPPTFAQDLVWQIIESDELVCLMNPAHPLATSELSVEDYLAYKHIGILDNELSEPYFEKYLTQQHETRRIALTTPDFGAAAVLCQHTQFLFTCSKMWADHAMQAQGLVQKPLPFEYGKVAYSLVWNKPSMNDRAICWLCQQLTSSLD</sequence>
<dbReference type="Proteomes" id="UP000004827">
    <property type="component" value="Unassembled WGS sequence"/>
</dbReference>
<proteinExistence type="inferred from homology"/>
<comment type="similarity">
    <text evidence="1">Belongs to the LysR transcriptional regulatory family.</text>
</comment>